<dbReference type="PANTHER" id="PTHR31503">
    <property type="entry name" value="VACUOLAR CALCIUM ION TRANSPORTER"/>
    <property type="match status" value="1"/>
</dbReference>
<feature type="transmembrane region" description="Helical" evidence="10">
    <location>
        <begin position="104"/>
        <end position="126"/>
    </location>
</feature>
<evidence type="ECO:0000259" key="11">
    <source>
        <dbReference type="Pfam" id="PF01699"/>
    </source>
</evidence>
<dbReference type="STRING" id="1149755.A0A2J6R4K5"/>
<dbReference type="EMBL" id="KZ613956">
    <property type="protein sequence ID" value="PMD33442.1"/>
    <property type="molecule type" value="Genomic_DNA"/>
</dbReference>
<dbReference type="AlphaFoldDB" id="A0A2J6R4K5"/>
<dbReference type="NCBIfam" id="TIGR00378">
    <property type="entry name" value="cax"/>
    <property type="match status" value="1"/>
</dbReference>
<organism evidence="12 13">
    <name type="scientific">Hyaloscypha variabilis (strain UAMH 11265 / GT02V1 / F)</name>
    <name type="common">Meliniomyces variabilis</name>
    <dbReference type="NCBI Taxonomy" id="1149755"/>
    <lineage>
        <taxon>Eukaryota</taxon>
        <taxon>Fungi</taxon>
        <taxon>Dikarya</taxon>
        <taxon>Ascomycota</taxon>
        <taxon>Pezizomycotina</taxon>
        <taxon>Leotiomycetes</taxon>
        <taxon>Helotiales</taxon>
        <taxon>Hyaloscyphaceae</taxon>
        <taxon>Hyaloscypha</taxon>
        <taxon>Hyaloscypha variabilis</taxon>
    </lineage>
</organism>
<evidence type="ECO:0000256" key="8">
    <source>
        <dbReference type="ARBA" id="ARBA00023065"/>
    </source>
</evidence>
<evidence type="ECO:0000256" key="9">
    <source>
        <dbReference type="ARBA" id="ARBA00023136"/>
    </source>
</evidence>
<evidence type="ECO:0000313" key="12">
    <source>
        <dbReference type="EMBL" id="PMD33442.1"/>
    </source>
</evidence>
<evidence type="ECO:0000256" key="4">
    <source>
        <dbReference type="ARBA" id="ARBA00022568"/>
    </source>
</evidence>
<evidence type="ECO:0000256" key="6">
    <source>
        <dbReference type="ARBA" id="ARBA00022837"/>
    </source>
</evidence>
<feature type="transmembrane region" description="Helical" evidence="10">
    <location>
        <begin position="138"/>
        <end position="158"/>
    </location>
</feature>
<comment type="subcellular location">
    <subcellularLocation>
        <location evidence="1">Endomembrane system</location>
        <topology evidence="1">Multi-pass membrane protein</topology>
    </subcellularLocation>
    <subcellularLocation>
        <location evidence="10">Vacuole membrane</location>
    </subcellularLocation>
</comment>
<dbReference type="GO" id="GO:0015369">
    <property type="term" value="F:calcium:proton antiporter activity"/>
    <property type="evidence" value="ECO:0007669"/>
    <property type="project" value="UniProtKB-UniRule"/>
</dbReference>
<protein>
    <recommendedName>
        <fullName evidence="10">Vacuolar calcium ion transporter</fullName>
    </recommendedName>
</protein>
<dbReference type="Gene3D" id="1.20.1420.30">
    <property type="entry name" value="NCX, central ion-binding region"/>
    <property type="match status" value="1"/>
</dbReference>
<dbReference type="Proteomes" id="UP000235786">
    <property type="component" value="Unassembled WGS sequence"/>
</dbReference>
<keyword evidence="10" id="KW-0050">Antiport</keyword>
<dbReference type="InterPro" id="IPR004837">
    <property type="entry name" value="NaCa_Exmemb"/>
</dbReference>
<reference evidence="12 13" key="1">
    <citation type="submission" date="2016-04" db="EMBL/GenBank/DDBJ databases">
        <title>A degradative enzymes factory behind the ericoid mycorrhizal symbiosis.</title>
        <authorList>
            <consortium name="DOE Joint Genome Institute"/>
            <person name="Martino E."/>
            <person name="Morin E."/>
            <person name="Grelet G."/>
            <person name="Kuo A."/>
            <person name="Kohler A."/>
            <person name="Daghino S."/>
            <person name="Barry K."/>
            <person name="Choi C."/>
            <person name="Cichocki N."/>
            <person name="Clum A."/>
            <person name="Copeland A."/>
            <person name="Hainaut M."/>
            <person name="Haridas S."/>
            <person name="Labutti K."/>
            <person name="Lindquist E."/>
            <person name="Lipzen A."/>
            <person name="Khouja H.-R."/>
            <person name="Murat C."/>
            <person name="Ohm R."/>
            <person name="Olson A."/>
            <person name="Spatafora J."/>
            <person name="Veneault-Fourrey C."/>
            <person name="Henrissat B."/>
            <person name="Grigoriev I."/>
            <person name="Martin F."/>
            <person name="Perotto S."/>
        </authorList>
    </citation>
    <scope>NUCLEOTIDE SEQUENCE [LARGE SCALE GENOMIC DNA]</scope>
    <source>
        <strain evidence="12 13">F</strain>
    </source>
</reference>
<keyword evidence="3 10" id="KW-0813">Transport</keyword>
<feature type="transmembrane region" description="Helical" evidence="10">
    <location>
        <begin position="45"/>
        <end position="67"/>
    </location>
</feature>
<keyword evidence="7 10" id="KW-1133">Transmembrane helix</keyword>
<dbReference type="Pfam" id="PF01699">
    <property type="entry name" value="Na_Ca_ex"/>
    <property type="match status" value="2"/>
</dbReference>
<comment type="caution">
    <text evidence="10">Lacks conserved residue(s) required for the propagation of feature annotation.</text>
</comment>
<keyword evidence="4 10" id="KW-0109">Calcium transport</keyword>
<keyword evidence="13" id="KW-1185">Reference proteome</keyword>
<comment type="function">
    <text evidence="10">Has a role in promoting intracellular calcium ion sequestration via the exchange of calcium ions for hydrogen ions across the vacuolar membrane. Involved also in manganese ion homeostasis via its uptake into the vacuole.</text>
</comment>
<proteinExistence type="inferred from homology"/>
<dbReference type="GO" id="GO:0000329">
    <property type="term" value="C:fungal-type vacuole membrane"/>
    <property type="evidence" value="ECO:0007669"/>
    <property type="project" value="TreeGrafter"/>
</dbReference>
<dbReference type="InterPro" id="IPR044880">
    <property type="entry name" value="NCX_ion-bd_dom_sf"/>
</dbReference>
<keyword evidence="8 10" id="KW-0406">Ion transport</keyword>
<comment type="similarity">
    <text evidence="2 10">Belongs to the Ca(2+):cation antiporter (CaCA) (TC 2.A.19) family.</text>
</comment>
<feature type="transmembrane region" description="Helical" evidence="10">
    <location>
        <begin position="292"/>
        <end position="313"/>
    </location>
</feature>
<keyword evidence="9 10" id="KW-0472">Membrane</keyword>
<dbReference type="InterPro" id="IPR004713">
    <property type="entry name" value="CaH_exchang"/>
</dbReference>
<evidence type="ECO:0000256" key="3">
    <source>
        <dbReference type="ARBA" id="ARBA00022448"/>
    </source>
</evidence>
<sequence>MAAQGQEEALDSTSAQTANGDTASAPAYPQIGFSISRYVHHVVKATLYSTKANFLLVFIPLSIVGAAHEWNPALIFGLSFFAMFPLAELLSWSTEQLSASTGQVIGGLLMAAFGNAVEMIVGITALKQQEFRIVQSSMVGSILSGTLLILGSCLFVAGSKEKEVKFNLDLTGIMSSLMIVASASLVIPSASYFADQRSTILNIKLGHEGPYILTLSHIAAIILLLFYCLYLFFQLKTHAEIFAAGSDDEPEGPPELDPWAAGIVLILSTVGVSVCSDSLIDSVDGSVQQLGVSRAFIGLILVPIVGNAGEFVAAVNQAKKKNIDFALGLIVGSTLQIALFVTPFLVMMGWIIGKPMSLRFDTFQTVVLAMSVIVVSCLARDGRSNWFEGFLLLGTYFIIAIAFFVHPDIVETASS</sequence>
<evidence type="ECO:0000256" key="5">
    <source>
        <dbReference type="ARBA" id="ARBA00022692"/>
    </source>
</evidence>
<feature type="transmembrane region" description="Helical" evidence="10">
    <location>
        <begin position="325"/>
        <end position="352"/>
    </location>
</feature>
<dbReference type="NCBIfam" id="TIGR00846">
    <property type="entry name" value="caca2"/>
    <property type="match status" value="1"/>
</dbReference>
<keyword evidence="5 10" id="KW-0812">Transmembrane</keyword>
<evidence type="ECO:0000256" key="7">
    <source>
        <dbReference type="ARBA" id="ARBA00022989"/>
    </source>
</evidence>
<accession>A0A2J6R4K5</accession>
<keyword evidence="6 10" id="KW-0106">Calcium</keyword>
<dbReference type="OrthoDB" id="1699231at2759"/>
<feature type="transmembrane region" description="Helical" evidence="10">
    <location>
        <begin position="211"/>
        <end position="233"/>
    </location>
</feature>
<feature type="domain" description="Sodium/calcium exchanger membrane region" evidence="11">
    <location>
        <begin position="73"/>
        <end position="235"/>
    </location>
</feature>
<dbReference type="InterPro" id="IPR004798">
    <property type="entry name" value="CAX-like"/>
</dbReference>
<dbReference type="GO" id="GO:0006874">
    <property type="term" value="P:intracellular calcium ion homeostasis"/>
    <property type="evidence" value="ECO:0007669"/>
    <property type="project" value="TreeGrafter"/>
</dbReference>
<feature type="transmembrane region" description="Helical" evidence="10">
    <location>
        <begin position="170"/>
        <end position="191"/>
    </location>
</feature>
<evidence type="ECO:0000313" key="13">
    <source>
        <dbReference type="Proteomes" id="UP000235786"/>
    </source>
</evidence>
<feature type="transmembrane region" description="Helical" evidence="10">
    <location>
        <begin position="386"/>
        <end position="405"/>
    </location>
</feature>
<evidence type="ECO:0000256" key="2">
    <source>
        <dbReference type="ARBA" id="ARBA00008170"/>
    </source>
</evidence>
<gene>
    <name evidence="12" type="ORF">L207DRAFT_438938</name>
</gene>
<evidence type="ECO:0000256" key="1">
    <source>
        <dbReference type="ARBA" id="ARBA00004127"/>
    </source>
</evidence>
<feature type="domain" description="Sodium/calcium exchanger membrane region" evidence="11">
    <location>
        <begin position="263"/>
        <end position="404"/>
    </location>
</feature>
<name>A0A2J6R4K5_HYAVF</name>
<dbReference type="GO" id="GO:0012505">
    <property type="term" value="C:endomembrane system"/>
    <property type="evidence" value="ECO:0007669"/>
    <property type="project" value="UniProtKB-SubCell"/>
</dbReference>
<keyword evidence="10" id="KW-0926">Vacuole</keyword>
<dbReference type="PANTHER" id="PTHR31503:SF22">
    <property type="entry name" value="VACUOLAR CALCIUM ION TRANSPORTER"/>
    <property type="match status" value="1"/>
</dbReference>
<evidence type="ECO:0000256" key="10">
    <source>
        <dbReference type="RuleBase" id="RU365028"/>
    </source>
</evidence>
<feature type="transmembrane region" description="Helical" evidence="10">
    <location>
        <begin position="358"/>
        <end position="379"/>
    </location>
</feature>